<accession>A0A285SWU0</accession>
<feature type="chain" id="PRO_5038512867" evidence="7">
    <location>
        <begin position="22"/>
        <end position="358"/>
    </location>
</feature>
<sequence length="358" mass="39969">MKNTQKFLFPFLIAALLLVLAACSSETKEEVNEETVETSGEASNDTSSKKPVELLNVSYDPTRELYAEFNEAFAKHWKEEKGQIVTFQQSHGGSGKQGRAVIDGLQADVVTLALAYDIDEIALSRALLNEDWQTEFENNSSPYTSTIVFLVRKGNPKGITDWDDLTKDGVSVITPNPKTSGGARWNYLAAWAFADKQFNGDEAKIKQFMKDLYGNVEVLDSGARGSTTTFVERGIGDVLIAWENEAYLSLNELGKGEFEIVTPSLSILAEPPVAIVDKVVDKKGTREVAEGYLQYLYTDVGQEVAAKNYYRPRNEEILEKYKDQFQDLNLITIDEFGGWQEAQKTHFADGGTFDEIYQ</sequence>
<protein>
    <submittedName>
        <fullName evidence="8">Sulfate transport system substrate-binding protein</fullName>
    </submittedName>
</protein>
<evidence type="ECO:0000256" key="5">
    <source>
        <dbReference type="ARBA" id="ARBA00022764"/>
    </source>
</evidence>
<evidence type="ECO:0000256" key="3">
    <source>
        <dbReference type="ARBA" id="ARBA00022448"/>
    </source>
</evidence>
<gene>
    <name evidence="8" type="ORF">SAMN05880501_107101</name>
</gene>
<dbReference type="OrthoDB" id="9802127at2"/>
<evidence type="ECO:0000256" key="2">
    <source>
        <dbReference type="ARBA" id="ARBA00006099"/>
    </source>
</evidence>
<comment type="similarity">
    <text evidence="2">Belongs to the prokaryotic sulfate-binding protein family.</text>
</comment>
<feature type="signal peptide" evidence="7">
    <location>
        <begin position="1"/>
        <end position="21"/>
    </location>
</feature>
<evidence type="ECO:0000256" key="7">
    <source>
        <dbReference type="SAM" id="SignalP"/>
    </source>
</evidence>
<keyword evidence="5" id="KW-0574">Periplasm</keyword>
<dbReference type="CDD" id="cd01005">
    <property type="entry name" value="PBP2_CysP"/>
    <property type="match status" value="1"/>
</dbReference>
<comment type="subcellular location">
    <subcellularLocation>
        <location evidence="1">Periplasm</location>
    </subcellularLocation>
</comment>
<dbReference type="AlphaFoldDB" id="A0A285SWU0"/>
<evidence type="ECO:0000256" key="4">
    <source>
        <dbReference type="ARBA" id="ARBA00022729"/>
    </source>
</evidence>
<evidence type="ECO:0000313" key="8">
    <source>
        <dbReference type="EMBL" id="SOC13094.1"/>
    </source>
</evidence>
<dbReference type="PROSITE" id="PS51257">
    <property type="entry name" value="PROKAR_LIPOPROTEIN"/>
    <property type="match status" value="1"/>
</dbReference>
<dbReference type="InterPro" id="IPR005669">
    <property type="entry name" value="Thiosulph/SO4-bd"/>
</dbReference>
<feature type="region of interest" description="Disordered" evidence="6">
    <location>
        <begin position="30"/>
        <end position="49"/>
    </location>
</feature>
<keyword evidence="9" id="KW-1185">Reference proteome</keyword>
<dbReference type="SUPFAM" id="SSF53850">
    <property type="entry name" value="Periplasmic binding protein-like II"/>
    <property type="match status" value="1"/>
</dbReference>
<evidence type="ECO:0000256" key="6">
    <source>
        <dbReference type="SAM" id="MobiDB-lite"/>
    </source>
</evidence>
<evidence type="ECO:0000313" key="9">
    <source>
        <dbReference type="Proteomes" id="UP000219636"/>
    </source>
</evidence>
<dbReference type="PANTHER" id="PTHR30368">
    <property type="entry name" value="SULFATE-BINDING PROTEIN"/>
    <property type="match status" value="1"/>
</dbReference>
<reference evidence="9" key="1">
    <citation type="submission" date="2017-08" db="EMBL/GenBank/DDBJ databases">
        <authorList>
            <person name="Varghese N."/>
            <person name="Submissions S."/>
        </authorList>
    </citation>
    <scope>NUCLEOTIDE SEQUENCE [LARGE SCALE GENOMIC DNA]</scope>
    <source>
        <strain evidence="9">JC22</strain>
    </source>
</reference>
<dbReference type="RefSeq" id="WP_097073832.1">
    <property type="nucleotide sequence ID" value="NZ_OBMQ01000007.1"/>
</dbReference>
<dbReference type="InterPro" id="IPR034408">
    <property type="entry name" value="Sulphate/thiosulphate_BS"/>
</dbReference>
<dbReference type="Pfam" id="PF13531">
    <property type="entry name" value="SBP_bac_11"/>
    <property type="match status" value="1"/>
</dbReference>
<dbReference type="PANTHER" id="PTHR30368:SF2">
    <property type="entry name" value="SULFATE-BINDING PROTEIN"/>
    <property type="match status" value="1"/>
</dbReference>
<name>A0A285SWU0_9BACL</name>
<dbReference type="EMBL" id="OBMQ01000007">
    <property type="protein sequence ID" value="SOC13094.1"/>
    <property type="molecule type" value="Genomic_DNA"/>
</dbReference>
<dbReference type="NCBIfam" id="NF008106">
    <property type="entry name" value="PRK10852.1"/>
    <property type="match status" value="1"/>
</dbReference>
<dbReference type="NCBIfam" id="TIGR00971">
    <property type="entry name" value="3a0106s03"/>
    <property type="match status" value="1"/>
</dbReference>
<organism evidence="8 9">
    <name type="scientific">Ureibacillus xyleni</name>
    <dbReference type="NCBI Taxonomy" id="614648"/>
    <lineage>
        <taxon>Bacteria</taxon>
        <taxon>Bacillati</taxon>
        <taxon>Bacillota</taxon>
        <taxon>Bacilli</taxon>
        <taxon>Bacillales</taxon>
        <taxon>Caryophanaceae</taxon>
        <taxon>Ureibacillus</taxon>
    </lineage>
</organism>
<keyword evidence="4 7" id="KW-0732">Signal</keyword>
<proteinExistence type="inferred from homology"/>
<dbReference type="PROSITE" id="PS00757">
    <property type="entry name" value="PROK_SULFATE_BIND_2"/>
    <property type="match status" value="1"/>
</dbReference>
<evidence type="ECO:0000256" key="1">
    <source>
        <dbReference type="ARBA" id="ARBA00004418"/>
    </source>
</evidence>
<dbReference type="GO" id="GO:1901681">
    <property type="term" value="F:sulfur compound binding"/>
    <property type="evidence" value="ECO:0007669"/>
    <property type="project" value="InterPro"/>
</dbReference>
<dbReference type="GO" id="GO:0042597">
    <property type="term" value="C:periplasmic space"/>
    <property type="evidence" value="ECO:0007669"/>
    <property type="project" value="UniProtKB-SubCell"/>
</dbReference>
<keyword evidence="3" id="KW-0813">Transport</keyword>
<dbReference type="Gene3D" id="3.40.190.10">
    <property type="entry name" value="Periplasmic binding protein-like II"/>
    <property type="match status" value="2"/>
</dbReference>
<dbReference type="GO" id="GO:0140104">
    <property type="term" value="F:molecular carrier activity"/>
    <property type="evidence" value="ECO:0007669"/>
    <property type="project" value="InterPro"/>
</dbReference>
<dbReference type="NCBIfam" id="NF008022">
    <property type="entry name" value="PRK10752.1"/>
    <property type="match status" value="1"/>
</dbReference>
<dbReference type="GO" id="GO:1902358">
    <property type="term" value="P:sulfate transmembrane transport"/>
    <property type="evidence" value="ECO:0007669"/>
    <property type="project" value="InterPro"/>
</dbReference>
<dbReference type="Proteomes" id="UP000219636">
    <property type="component" value="Unassembled WGS sequence"/>
</dbReference>